<dbReference type="Proteomes" id="UP000197587">
    <property type="component" value="Unassembled WGS sequence"/>
</dbReference>
<dbReference type="AlphaFoldDB" id="A0A246BB18"/>
<comment type="caution">
    <text evidence="4">The sequence shown here is derived from an EMBL/GenBank/DDBJ whole genome shotgun (WGS) entry which is preliminary data.</text>
</comment>
<dbReference type="InterPro" id="IPR011250">
    <property type="entry name" value="OMP/PagP_B-barrel"/>
</dbReference>
<dbReference type="Gene3D" id="2.40.160.60">
    <property type="entry name" value="Outer membrane protein transport protein (OMPP1/FadL/TodX)"/>
    <property type="match status" value="1"/>
</dbReference>
<feature type="signal peptide" evidence="2">
    <location>
        <begin position="1"/>
        <end position="18"/>
    </location>
</feature>
<dbReference type="SUPFAM" id="SSF56925">
    <property type="entry name" value="OMPA-like"/>
    <property type="match status" value="1"/>
</dbReference>
<proteinExistence type="predicted"/>
<evidence type="ECO:0000313" key="5">
    <source>
        <dbReference type="Proteomes" id="UP000197587"/>
    </source>
</evidence>
<dbReference type="RefSeq" id="WP_088263774.1">
    <property type="nucleotide sequence ID" value="NZ_JASZ02000008.1"/>
</dbReference>
<dbReference type="Pfam" id="PF13505">
    <property type="entry name" value="OMP_b-brl"/>
    <property type="match status" value="1"/>
</dbReference>
<organism evidence="4 5">
    <name type="scientific">Kaistella haifensis DSM 19056</name>
    <dbReference type="NCBI Taxonomy" id="1450526"/>
    <lineage>
        <taxon>Bacteria</taxon>
        <taxon>Pseudomonadati</taxon>
        <taxon>Bacteroidota</taxon>
        <taxon>Flavobacteriia</taxon>
        <taxon>Flavobacteriales</taxon>
        <taxon>Weeksellaceae</taxon>
        <taxon>Chryseobacterium group</taxon>
        <taxon>Kaistella</taxon>
    </lineage>
</organism>
<dbReference type="InterPro" id="IPR027385">
    <property type="entry name" value="Beta-barrel_OMP"/>
</dbReference>
<name>A0A246BB18_9FLAO</name>
<evidence type="ECO:0000256" key="2">
    <source>
        <dbReference type="SAM" id="SignalP"/>
    </source>
</evidence>
<gene>
    <name evidence="4" type="ORF">AP75_05390</name>
</gene>
<dbReference type="EMBL" id="JASZ02000008">
    <property type="protein sequence ID" value="OWK98579.1"/>
    <property type="molecule type" value="Genomic_DNA"/>
</dbReference>
<feature type="domain" description="Outer membrane protein beta-barrel" evidence="3">
    <location>
        <begin position="5"/>
        <end position="235"/>
    </location>
</feature>
<protein>
    <recommendedName>
        <fullName evidence="3">Outer membrane protein beta-barrel domain-containing protein</fullName>
    </recommendedName>
</protein>
<sequence>MKKVLLVGALALFAAVNAQQTKFGLKAGYALSSINSKVLEESLEDEFGVNGDNKSKSGFFVGAFVEHKLNEKFALQGEVQYANLGGQVEAKYDETVDGENIKFTIQDKMNFNQILIPISAKYFVTPQFALFGGPSIAFNARYKSDFKLKDHNIPSEFMGEINDELSDLENTQDEVFEDELKSTNFNIFFGGEYTFYKELSLDVRYTVGLTNYIKKPVDNEELKMNYLQIGLGYKF</sequence>
<feature type="chain" id="PRO_5012670364" description="Outer membrane protein beta-barrel domain-containing protein" evidence="2">
    <location>
        <begin position="19"/>
        <end position="235"/>
    </location>
</feature>
<evidence type="ECO:0000256" key="1">
    <source>
        <dbReference type="ARBA" id="ARBA00022729"/>
    </source>
</evidence>
<keyword evidence="1 2" id="KW-0732">Signal</keyword>
<accession>A0A246BB18</accession>
<keyword evidence="5" id="KW-1185">Reference proteome</keyword>
<reference evidence="4 5" key="1">
    <citation type="submission" date="2017-05" db="EMBL/GenBank/DDBJ databases">
        <title>Genome of Chryseobacterium haifense.</title>
        <authorList>
            <person name="Newman J.D."/>
        </authorList>
    </citation>
    <scope>NUCLEOTIDE SEQUENCE [LARGE SCALE GENOMIC DNA]</scope>
    <source>
        <strain evidence="4 5">DSM 19056</strain>
    </source>
</reference>
<evidence type="ECO:0000259" key="3">
    <source>
        <dbReference type="Pfam" id="PF13505"/>
    </source>
</evidence>
<evidence type="ECO:0000313" key="4">
    <source>
        <dbReference type="EMBL" id="OWK98579.1"/>
    </source>
</evidence>